<keyword evidence="3" id="KW-0479">Metal-binding</keyword>
<evidence type="ECO:0000256" key="7">
    <source>
        <dbReference type="PROSITE-ProRule" id="PRU00288"/>
    </source>
</evidence>
<evidence type="ECO:0000259" key="9">
    <source>
        <dbReference type="PROSITE" id="PS50115"/>
    </source>
</evidence>
<keyword evidence="1" id="KW-0343">GTPase activation</keyword>
<sequence length="402" mass="43505">MASENFTDKTAVFRKLKLKSENKMCFDCNAKNPTWASVTYGIFLCIDCSAAHRSLGVHISFVRSTNLDSWSPDQLKMMYFGGNNRAHTFFKQHGWTDGGKVEAKYTSRAADLYKQILAKEVAKSSAEDPGLPVSPVASQSAQAPNGFFDVHTSEVPKEIVTEKKETVDLPSSPRTYAVKKPLGFGAKKVGKSGGLGARKLTKKPNEDLYAQKPEEAPAPVAAPSNNPLPIGSSFPSRFEYVENSNNTEVGKSSEGSHMINHVAPPKSSSFFADFGMDSGFQRKGSSNSSKVQMEETDEARKKFSNAKSISSAQYYGDQSRAGDTEARASLQKFSGSSSISSADLFGNDSDASLDISASDLINRLSFQAQQDISSLKNIAGETGKKLGSLASSLMTDFQDRLL</sequence>
<dbReference type="Gene3D" id="1.10.220.150">
    <property type="entry name" value="Arf GTPase activating protein"/>
    <property type="match status" value="1"/>
</dbReference>
<dbReference type="GO" id="GO:0005096">
    <property type="term" value="F:GTPase activator activity"/>
    <property type="evidence" value="ECO:0007669"/>
    <property type="project" value="UniProtKB-KW"/>
</dbReference>
<dbReference type="Proteomes" id="UP000813463">
    <property type="component" value="Chromosome 6"/>
</dbReference>
<dbReference type="PRINTS" id="PR00405">
    <property type="entry name" value="REVINTRACTNG"/>
</dbReference>
<organism evidence="10 11">
    <name type="scientific">Spinacia oleracea</name>
    <name type="common">Spinach</name>
    <dbReference type="NCBI Taxonomy" id="3562"/>
    <lineage>
        <taxon>Eukaryota</taxon>
        <taxon>Viridiplantae</taxon>
        <taxon>Streptophyta</taxon>
        <taxon>Embryophyta</taxon>
        <taxon>Tracheophyta</taxon>
        <taxon>Spermatophyta</taxon>
        <taxon>Magnoliopsida</taxon>
        <taxon>eudicotyledons</taxon>
        <taxon>Gunneridae</taxon>
        <taxon>Pentapetalae</taxon>
        <taxon>Caryophyllales</taxon>
        <taxon>Chenopodiaceae</taxon>
        <taxon>Chenopodioideae</taxon>
        <taxon>Anserineae</taxon>
        <taxon>Spinacia</taxon>
    </lineage>
</organism>
<dbReference type="PANTHER" id="PTHR45686:SF4">
    <property type="entry name" value="ADP-RIBOSYLATION FACTOR GTPASE ACTIVATING PROTEIN 3, ISOFORM H"/>
    <property type="match status" value="1"/>
</dbReference>
<dbReference type="InterPro" id="IPR001164">
    <property type="entry name" value="ArfGAP_dom"/>
</dbReference>
<dbReference type="AlphaFoldDB" id="A0A9R0JZ65"/>
<dbReference type="GO" id="GO:0048205">
    <property type="term" value="P:COPI coating of Golgi vesicle"/>
    <property type="evidence" value="ECO:0000318"/>
    <property type="project" value="GO_Central"/>
</dbReference>
<evidence type="ECO:0000256" key="5">
    <source>
        <dbReference type="ARBA" id="ARBA00022833"/>
    </source>
</evidence>
<evidence type="ECO:0000256" key="8">
    <source>
        <dbReference type="SAM" id="MobiDB-lite"/>
    </source>
</evidence>
<dbReference type="GO" id="GO:0008270">
    <property type="term" value="F:zinc ion binding"/>
    <property type="evidence" value="ECO:0007669"/>
    <property type="project" value="UniProtKB-KW"/>
</dbReference>
<reference evidence="10" key="1">
    <citation type="journal article" date="2021" name="Nat. Commun.">
        <title>Genomic analyses provide insights into spinach domestication and the genetic basis of agronomic traits.</title>
        <authorList>
            <person name="Cai X."/>
            <person name="Sun X."/>
            <person name="Xu C."/>
            <person name="Sun H."/>
            <person name="Wang X."/>
            <person name="Ge C."/>
            <person name="Zhang Z."/>
            <person name="Wang Q."/>
            <person name="Fei Z."/>
            <person name="Jiao C."/>
            <person name="Wang Q."/>
        </authorList>
    </citation>
    <scope>NUCLEOTIDE SEQUENCE [LARGE SCALE GENOMIC DNA]</scope>
    <source>
        <strain evidence="10">cv. Varoflay</strain>
    </source>
</reference>
<feature type="domain" description="Arf-GAP" evidence="9">
    <location>
        <begin position="10"/>
        <end position="128"/>
    </location>
</feature>
<feature type="region of interest" description="Disordered" evidence="8">
    <location>
        <begin position="281"/>
        <end position="304"/>
    </location>
</feature>
<dbReference type="CDD" id="cd08831">
    <property type="entry name" value="ArfGap_ArfGap2_3_like"/>
    <property type="match status" value="1"/>
</dbReference>
<evidence type="ECO:0000256" key="2">
    <source>
        <dbReference type="ARBA" id="ARBA00022553"/>
    </source>
</evidence>
<dbReference type="OrthoDB" id="983479at2759"/>
<evidence type="ECO:0000256" key="6">
    <source>
        <dbReference type="ARBA" id="ARBA00022990"/>
    </source>
</evidence>
<keyword evidence="10" id="KW-1185">Reference proteome</keyword>
<dbReference type="InterPro" id="IPR038508">
    <property type="entry name" value="ArfGAP_dom_sf"/>
</dbReference>
<keyword evidence="6" id="KW-0007">Acetylation</keyword>
<dbReference type="KEGG" id="soe:110792030"/>
<evidence type="ECO:0000313" key="10">
    <source>
        <dbReference type="Proteomes" id="UP000813463"/>
    </source>
</evidence>
<dbReference type="SUPFAM" id="SSF57863">
    <property type="entry name" value="ArfGap/RecO-like zinc finger"/>
    <property type="match status" value="1"/>
</dbReference>
<dbReference type="PROSITE" id="PS50115">
    <property type="entry name" value="ARFGAP"/>
    <property type="match status" value="1"/>
</dbReference>
<dbReference type="RefSeq" id="XP_021852520.1">
    <property type="nucleotide sequence ID" value="XM_021996828.2"/>
</dbReference>
<dbReference type="Pfam" id="PF01412">
    <property type="entry name" value="ArfGap"/>
    <property type="match status" value="1"/>
</dbReference>
<evidence type="ECO:0000256" key="1">
    <source>
        <dbReference type="ARBA" id="ARBA00022468"/>
    </source>
</evidence>
<name>A0A9R0JZ65_SPIOL</name>
<dbReference type="SMART" id="SM00105">
    <property type="entry name" value="ArfGap"/>
    <property type="match status" value="1"/>
</dbReference>
<accession>A0A9R0JZ65</accession>
<evidence type="ECO:0000313" key="11">
    <source>
        <dbReference type="RefSeq" id="XP_021852520.1"/>
    </source>
</evidence>
<proteinExistence type="predicted"/>
<dbReference type="SMR" id="A0A9R0JZ65"/>
<dbReference type="GO" id="GO:0000139">
    <property type="term" value="C:Golgi membrane"/>
    <property type="evidence" value="ECO:0007669"/>
    <property type="project" value="GOC"/>
</dbReference>
<dbReference type="FunFam" id="1.10.220.150:FF:000012">
    <property type="entry name" value="ADP-ribosylation factor GTPase-activating protein AGD10"/>
    <property type="match status" value="1"/>
</dbReference>
<protein>
    <submittedName>
        <fullName evidence="11">Probable ADP-ribosylation factor GTPase-activating protein AGD8</fullName>
    </submittedName>
</protein>
<dbReference type="PANTHER" id="PTHR45686">
    <property type="entry name" value="ADP-RIBOSYLATION FACTOR GTPASE ACTIVATING PROTEIN 3, ISOFORM H-RELATED"/>
    <property type="match status" value="1"/>
</dbReference>
<gene>
    <name evidence="11" type="primary">LOC110792030</name>
</gene>
<evidence type="ECO:0000256" key="3">
    <source>
        <dbReference type="ARBA" id="ARBA00022723"/>
    </source>
</evidence>
<keyword evidence="2" id="KW-0597">Phosphoprotein</keyword>
<keyword evidence="5" id="KW-0862">Zinc</keyword>
<dbReference type="GeneID" id="110792030"/>
<reference evidence="11" key="2">
    <citation type="submission" date="2025-08" db="UniProtKB">
        <authorList>
            <consortium name="RefSeq"/>
        </authorList>
    </citation>
    <scope>IDENTIFICATION</scope>
    <source>
        <tissue evidence="11">Leaf</tissue>
    </source>
</reference>
<evidence type="ECO:0000256" key="4">
    <source>
        <dbReference type="ARBA" id="ARBA00022771"/>
    </source>
</evidence>
<keyword evidence="4 7" id="KW-0863">Zinc-finger</keyword>
<dbReference type="InterPro" id="IPR037278">
    <property type="entry name" value="ARFGAP/RecO"/>
</dbReference>